<gene>
    <name evidence="2" type="ORF">EVOR1521_LOCUS13639</name>
</gene>
<feature type="region of interest" description="Disordered" evidence="1">
    <location>
        <begin position="1"/>
        <end position="259"/>
    </location>
</feature>
<feature type="compositionally biased region" description="Basic and acidic residues" evidence="1">
    <location>
        <begin position="89"/>
        <end position="100"/>
    </location>
</feature>
<accession>A0AA36IHU4</accession>
<sequence length="259" mass="28172">MMARQHGIRPAQGALQENAVPASALRAKEADKEAGKELREQRSSITACGNSSSSISGQRSSITACGNSSSSVSGRGTLGLGSLVPRKRPAPEFEIFHDPDTAATAATPPRNIRYRRQVSPSSTDSRATPASVSEGRRLQRTDTQGTSMSESMESNQENKPPEDLEATPEREPPTHLVRSPEPSGLRTPLRDLQINHLPEGAQEQTPDSPPSSQESPERSSVQMPQSSNPENLAELQEERIARNEGGRYDFTFYVDPENR</sequence>
<feature type="compositionally biased region" description="Polar residues" evidence="1">
    <location>
        <begin position="63"/>
        <end position="74"/>
    </location>
</feature>
<evidence type="ECO:0000256" key="1">
    <source>
        <dbReference type="SAM" id="MobiDB-lite"/>
    </source>
</evidence>
<keyword evidence="3" id="KW-1185">Reference proteome</keyword>
<evidence type="ECO:0000313" key="2">
    <source>
        <dbReference type="EMBL" id="CAJ1387600.1"/>
    </source>
</evidence>
<feature type="compositionally biased region" description="Basic and acidic residues" evidence="1">
    <location>
        <begin position="236"/>
        <end position="247"/>
    </location>
</feature>
<feature type="compositionally biased region" description="Basic and acidic residues" evidence="1">
    <location>
        <begin position="159"/>
        <end position="173"/>
    </location>
</feature>
<reference evidence="2" key="1">
    <citation type="submission" date="2023-08" db="EMBL/GenBank/DDBJ databases">
        <authorList>
            <person name="Chen Y."/>
            <person name="Shah S."/>
            <person name="Dougan E. K."/>
            <person name="Thang M."/>
            <person name="Chan C."/>
        </authorList>
    </citation>
    <scope>NUCLEOTIDE SEQUENCE</scope>
</reference>
<name>A0AA36IHU4_9DINO</name>
<organism evidence="2 3">
    <name type="scientific">Effrenium voratum</name>
    <dbReference type="NCBI Taxonomy" id="2562239"/>
    <lineage>
        <taxon>Eukaryota</taxon>
        <taxon>Sar</taxon>
        <taxon>Alveolata</taxon>
        <taxon>Dinophyceae</taxon>
        <taxon>Suessiales</taxon>
        <taxon>Symbiodiniaceae</taxon>
        <taxon>Effrenium</taxon>
    </lineage>
</organism>
<comment type="caution">
    <text evidence="2">The sequence shown here is derived from an EMBL/GenBank/DDBJ whole genome shotgun (WGS) entry which is preliminary data.</text>
</comment>
<dbReference type="EMBL" id="CAUJNA010001546">
    <property type="protein sequence ID" value="CAJ1387600.1"/>
    <property type="molecule type" value="Genomic_DNA"/>
</dbReference>
<dbReference type="Proteomes" id="UP001178507">
    <property type="component" value="Unassembled WGS sequence"/>
</dbReference>
<evidence type="ECO:0000313" key="3">
    <source>
        <dbReference type="Proteomes" id="UP001178507"/>
    </source>
</evidence>
<protein>
    <submittedName>
        <fullName evidence="2">Uncharacterized protein</fullName>
    </submittedName>
</protein>
<feature type="compositionally biased region" description="Basic and acidic residues" evidence="1">
    <location>
        <begin position="26"/>
        <end position="42"/>
    </location>
</feature>
<feature type="compositionally biased region" description="Polar residues" evidence="1">
    <location>
        <begin position="118"/>
        <end position="131"/>
    </location>
</feature>
<proteinExistence type="predicted"/>
<dbReference type="AlphaFoldDB" id="A0AA36IHU4"/>
<feature type="compositionally biased region" description="Low complexity" evidence="1">
    <location>
        <begin position="43"/>
        <end position="62"/>
    </location>
</feature>
<feature type="compositionally biased region" description="Low complexity" evidence="1">
    <location>
        <begin position="202"/>
        <end position="222"/>
    </location>
</feature>